<dbReference type="AlphaFoldDB" id="A0A1T4XNM5"/>
<dbReference type="InterPro" id="IPR015991">
    <property type="entry name" value="TatD/YcfH-like"/>
</dbReference>
<dbReference type="GO" id="GO:0005829">
    <property type="term" value="C:cytosol"/>
    <property type="evidence" value="ECO:0007669"/>
    <property type="project" value="TreeGrafter"/>
</dbReference>
<sequence>GKGVQGEEPFFRKVFPLVAEGRLVVPALALAVRSRYPWHAMSRKKKKSRPEPETLELPLGGVDSHAHLDMRESGMDQDGHELPDDLDEILGAARRAGVSCVGNVFLGPEAYERGKALFADRPEVFFILGIHPTSALDYTFARLERMREQFRQDVRLRAVGEIGLDFYWDDAPPEAQETALRAQLGLARDLELPVVIHSRDAEDQTLRILDEEDFSGRPLLWHCFGRGPEFAEAVLSRGWHLSIPGPVTYRKNEALQRAVAMIPMDRLLVETDSPYLAPEPWRGKRNHPALCAFTAAKIAEIKGLDPATVWVQAGKNACRFFGLPDPCSQAAS</sequence>
<evidence type="ECO:0000256" key="3">
    <source>
        <dbReference type="ARBA" id="ARBA00022801"/>
    </source>
</evidence>
<dbReference type="Pfam" id="PF01026">
    <property type="entry name" value="TatD_DNase"/>
    <property type="match status" value="1"/>
</dbReference>
<feature type="binding site" evidence="4">
    <location>
        <position position="272"/>
    </location>
    <ligand>
        <name>a divalent metal cation</name>
        <dbReference type="ChEBI" id="CHEBI:60240"/>
        <label>1</label>
    </ligand>
</feature>
<dbReference type="SUPFAM" id="SSF51556">
    <property type="entry name" value="Metallo-dependent hydrolases"/>
    <property type="match status" value="1"/>
</dbReference>
<protein>
    <submittedName>
        <fullName evidence="6">TatD DNase family protein</fullName>
    </submittedName>
</protein>
<dbReference type="InterPro" id="IPR032466">
    <property type="entry name" value="Metal_Hydrolase"/>
</dbReference>
<evidence type="ECO:0000313" key="6">
    <source>
        <dbReference type="EMBL" id="SKA91144.1"/>
    </source>
</evidence>
<dbReference type="Gene3D" id="3.20.20.140">
    <property type="entry name" value="Metal-dependent hydrolases"/>
    <property type="match status" value="1"/>
</dbReference>
<dbReference type="PROSITE" id="PS01091">
    <property type="entry name" value="TATD_3"/>
    <property type="match status" value="1"/>
</dbReference>
<dbReference type="GO" id="GO:0016788">
    <property type="term" value="F:hydrolase activity, acting on ester bonds"/>
    <property type="evidence" value="ECO:0007669"/>
    <property type="project" value="InterPro"/>
</dbReference>
<dbReference type="EMBL" id="FUYC01000013">
    <property type="protein sequence ID" value="SKA91144.1"/>
    <property type="molecule type" value="Genomic_DNA"/>
</dbReference>
<feature type="binding site" evidence="4">
    <location>
        <position position="161"/>
    </location>
    <ligand>
        <name>a divalent metal cation</name>
        <dbReference type="ChEBI" id="CHEBI:60240"/>
        <label>1</label>
    </ligand>
</feature>
<dbReference type="PIRSF" id="PIRSF005902">
    <property type="entry name" value="DNase_TatD"/>
    <property type="match status" value="1"/>
</dbReference>
<evidence type="ECO:0000256" key="2">
    <source>
        <dbReference type="ARBA" id="ARBA00022723"/>
    </source>
</evidence>
<dbReference type="NCBIfam" id="TIGR00010">
    <property type="entry name" value="YchF/TatD family DNA exonuclease"/>
    <property type="match status" value="1"/>
</dbReference>
<feature type="non-terminal residue" evidence="6">
    <location>
        <position position="1"/>
    </location>
</feature>
<dbReference type="GO" id="GO:0004536">
    <property type="term" value="F:DNA nuclease activity"/>
    <property type="evidence" value="ECO:0007669"/>
    <property type="project" value="InterPro"/>
</dbReference>
<evidence type="ECO:0000256" key="4">
    <source>
        <dbReference type="PIRSR" id="PIRSR005902-1"/>
    </source>
</evidence>
<feature type="binding site" evidence="4">
    <location>
        <position position="197"/>
    </location>
    <ligand>
        <name>a divalent metal cation</name>
        <dbReference type="ChEBI" id="CHEBI:60240"/>
        <label>2</label>
    </ligand>
</feature>
<evidence type="ECO:0000256" key="1">
    <source>
        <dbReference type="ARBA" id="ARBA00009275"/>
    </source>
</evidence>
<dbReference type="PROSITE" id="PS01090">
    <property type="entry name" value="TATD_2"/>
    <property type="match status" value="1"/>
</dbReference>
<accession>A0A1T4XNM5</accession>
<name>A0A1T4XNM5_9BACT</name>
<keyword evidence="2 4" id="KW-0479">Metal-binding</keyword>
<dbReference type="InterPro" id="IPR018228">
    <property type="entry name" value="DNase_TatD-rel_CS"/>
</dbReference>
<keyword evidence="7" id="KW-1185">Reference proteome</keyword>
<dbReference type="FunFam" id="3.20.20.140:FF:000005">
    <property type="entry name" value="TatD family hydrolase"/>
    <property type="match status" value="1"/>
</dbReference>
<dbReference type="CDD" id="cd01310">
    <property type="entry name" value="TatD_DNAse"/>
    <property type="match status" value="1"/>
</dbReference>
<dbReference type="PANTHER" id="PTHR46124">
    <property type="entry name" value="D-AMINOACYL-TRNA DEACYLASE"/>
    <property type="match status" value="1"/>
</dbReference>
<reference evidence="6 7" key="1">
    <citation type="submission" date="2017-02" db="EMBL/GenBank/DDBJ databases">
        <authorList>
            <person name="Peterson S.W."/>
        </authorList>
    </citation>
    <scope>NUCLEOTIDE SEQUENCE [LARGE SCALE GENOMIC DNA]</scope>
    <source>
        <strain evidence="6 7">DSM 16080</strain>
    </source>
</reference>
<evidence type="ECO:0000256" key="5">
    <source>
        <dbReference type="SAM" id="MobiDB-lite"/>
    </source>
</evidence>
<dbReference type="PANTHER" id="PTHR46124:SF2">
    <property type="entry name" value="D-AMINOACYL-TRNA DEACYLASE"/>
    <property type="match status" value="1"/>
</dbReference>
<dbReference type="STRING" id="1121449.SAMN02745704_02315"/>
<gene>
    <name evidence="6" type="ORF">SAMN02745704_02315</name>
</gene>
<organism evidence="6 7">
    <name type="scientific">Paucidesulfovibrio gracilis DSM 16080</name>
    <dbReference type="NCBI Taxonomy" id="1121449"/>
    <lineage>
        <taxon>Bacteria</taxon>
        <taxon>Pseudomonadati</taxon>
        <taxon>Thermodesulfobacteriota</taxon>
        <taxon>Desulfovibrionia</taxon>
        <taxon>Desulfovibrionales</taxon>
        <taxon>Desulfovibrionaceae</taxon>
        <taxon>Paucidesulfovibrio</taxon>
    </lineage>
</organism>
<evidence type="ECO:0000313" key="7">
    <source>
        <dbReference type="Proteomes" id="UP000190027"/>
    </source>
</evidence>
<proteinExistence type="inferred from homology"/>
<dbReference type="GO" id="GO:0046872">
    <property type="term" value="F:metal ion binding"/>
    <property type="evidence" value="ECO:0007669"/>
    <property type="project" value="UniProtKB-KW"/>
</dbReference>
<feature type="binding site" evidence="4">
    <location>
        <position position="222"/>
    </location>
    <ligand>
        <name>a divalent metal cation</name>
        <dbReference type="ChEBI" id="CHEBI:60240"/>
        <label>2</label>
    </ligand>
</feature>
<feature type="region of interest" description="Disordered" evidence="5">
    <location>
        <begin position="41"/>
        <end position="60"/>
    </location>
</feature>
<comment type="similarity">
    <text evidence="1">Belongs to the metallo-dependent hydrolases superfamily. TatD-type hydrolase family.</text>
</comment>
<feature type="binding site" evidence="4">
    <location>
        <position position="67"/>
    </location>
    <ligand>
        <name>a divalent metal cation</name>
        <dbReference type="ChEBI" id="CHEBI:60240"/>
        <label>1</label>
    </ligand>
</feature>
<dbReference type="InterPro" id="IPR001130">
    <property type="entry name" value="TatD-like"/>
</dbReference>
<keyword evidence="3" id="KW-0378">Hydrolase</keyword>
<dbReference type="Proteomes" id="UP000190027">
    <property type="component" value="Unassembled WGS sequence"/>
</dbReference>
<feature type="binding site" evidence="4">
    <location>
        <position position="65"/>
    </location>
    <ligand>
        <name>a divalent metal cation</name>
        <dbReference type="ChEBI" id="CHEBI:60240"/>
        <label>1</label>
    </ligand>
</feature>